<dbReference type="InterPro" id="IPR058624">
    <property type="entry name" value="MdtA-like_HH"/>
</dbReference>
<dbReference type="GO" id="GO:0005886">
    <property type="term" value="C:plasma membrane"/>
    <property type="evidence" value="ECO:0007669"/>
    <property type="project" value="UniProtKB-SubCell"/>
</dbReference>
<dbReference type="InterPro" id="IPR058627">
    <property type="entry name" value="MdtA-like_C"/>
</dbReference>
<dbReference type="InterPro" id="IPR058625">
    <property type="entry name" value="MdtA-like_BSH"/>
</dbReference>
<feature type="signal peptide" evidence="3">
    <location>
        <begin position="1"/>
        <end position="26"/>
    </location>
</feature>
<feature type="domain" description="Multidrug resistance protein MdtA-like alpha-helical hairpin" evidence="4">
    <location>
        <begin position="107"/>
        <end position="175"/>
    </location>
</feature>
<dbReference type="Pfam" id="PF25967">
    <property type="entry name" value="RND-MFP_C"/>
    <property type="match status" value="1"/>
</dbReference>
<evidence type="ECO:0000259" key="7">
    <source>
        <dbReference type="Pfam" id="PF25967"/>
    </source>
</evidence>
<dbReference type="InterPro" id="IPR058626">
    <property type="entry name" value="MdtA-like_b-barrel"/>
</dbReference>
<feature type="domain" description="Multidrug resistance protein MdtA-like C-terminal permuted SH3" evidence="7">
    <location>
        <begin position="305"/>
        <end position="367"/>
    </location>
</feature>
<reference evidence="9" key="1">
    <citation type="submission" date="2016-05" db="EMBL/GenBank/DDBJ databases">
        <authorList>
            <person name="Behera P."/>
            <person name="Vaishampayan P."/>
            <person name="Singh N."/>
            <person name="Raina V."/>
            <person name="Suar M."/>
            <person name="Pattnaik A."/>
            <person name="Rastogi G."/>
        </authorList>
    </citation>
    <scope>NUCLEOTIDE SEQUENCE [LARGE SCALE GENOMIC DNA]</scope>
    <source>
        <strain evidence="9">MP23</strain>
    </source>
</reference>
<evidence type="ECO:0000313" key="9">
    <source>
        <dbReference type="Proteomes" id="UP000078225"/>
    </source>
</evidence>
<dbReference type="OrthoDB" id="9800613at2"/>
<dbReference type="AlphaFoldDB" id="A0A1B7L8T5"/>
<name>A0A1B7L8T5_9ENTR</name>
<organism evidence="8 9">
    <name type="scientific">Mangrovibacter phragmitis</name>
    <dbReference type="NCBI Taxonomy" id="1691903"/>
    <lineage>
        <taxon>Bacteria</taxon>
        <taxon>Pseudomonadati</taxon>
        <taxon>Pseudomonadota</taxon>
        <taxon>Gammaproteobacteria</taxon>
        <taxon>Enterobacterales</taxon>
        <taxon>Enterobacteriaceae</taxon>
        <taxon>Mangrovibacter</taxon>
    </lineage>
</organism>
<dbReference type="Gene3D" id="1.10.287.470">
    <property type="entry name" value="Helix hairpin bin"/>
    <property type="match status" value="1"/>
</dbReference>
<dbReference type="Gene3D" id="2.40.420.20">
    <property type="match status" value="1"/>
</dbReference>
<sequence>MKRYGVNYPRTAFGLSLLVASILLVACDRQQPEEPQGQAVNVGVTRLSASTIPVTTTLPGRIVAYRTAEVRPQVSGIVLKRFFTEGSDVTAGDMLYQIDPAPYEAALNQAQGSLAQARAQARIAHITLSRYQKLLGARYVSRQEYDQASAAAQQDDASVAAAQAAVNSAQINLERTKVTAPVSGRIGRSLFTEGTLVQNGQSDALATISQIDQVYLDMTQPGNAFLALRQANASGQVVSGKGKAAVDVLVDGHPQSLHGQLDFADVTVDKTTGAITLRATILNPQHSLLPGMFVKGRIDEGIRPDALLVPQAAVTHTPRGDASVWVVDSQNKAETRQVDVEQALGDNWLVSSGLKAGDTLVVSGVQKLRPGVLVNPQPVTTPTQANQG</sequence>
<feature type="domain" description="Multidrug resistance protein MdtA-like beta-barrel" evidence="6">
    <location>
        <begin position="214"/>
        <end position="301"/>
    </location>
</feature>
<evidence type="ECO:0000256" key="1">
    <source>
        <dbReference type="ARBA" id="ARBA00004519"/>
    </source>
</evidence>
<dbReference type="FunFam" id="1.10.287.470:FF:000002">
    <property type="entry name" value="Efflux RND transporter periplasmic adaptor subunit"/>
    <property type="match status" value="1"/>
</dbReference>
<evidence type="ECO:0000256" key="3">
    <source>
        <dbReference type="SAM" id="SignalP"/>
    </source>
</evidence>
<dbReference type="Pfam" id="PF25944">
    <property type="entry name" value="Beta-barrel_RND"/>
    <property type="match status" value="1"/>
</dbReference>
<evidence type="ECO:0000259" key="4">
    <source>
        <dbReference type="Pfam" id="PF25876"/>
    </source>
</evidence>
<dbReference type="STRING" id="1691903.A9B99_03035"/>
<keyword evidence="3" id="KW-0732">Signal</keyword>
<feature type="chain" id="PRO_5008596786" evidence="3">
    <location>
        <begin position="27"/>
        <end position="388"/>
    </location>
</feature>
<dbReference type="Pfam" id="PF25876">
    <property type="entry name" value="HH_MFP_RND"/>
    <property type="match status" value="1"/>
</dbReference>
<keyword evidence="9" id="KW-1185">Reference proteome</keyword>
<comment type="caution">
    <text evidence="8">The sequence shown here is derived from an EMBL/GenBank/DDBJ whole genome shotgun (WGS) entry which is preliminary data.</text>
</comment>
<gene>
    <name evidence="8" type="ORF">A9B99_03035</name>
</gene>
<comment type="subcellular location">
    <subcellularLocation>
        <location evidence="1">Cell inner membrane</location>
        <topology evidence="1">Lipid-anchor</topology>
    </subcellularLocation>
</comment>
<feature type="domain" description="Multidrug resistance protein MdtA-like barrel-sandwich hybrid" evidence="5">
    <location>
        <begin position="66"/>
        <end position="208"/>
    </location>
</feature>
<dbReference type="PANTHER" id="PTHR30158">
    <property type="entry name" value="ACRA/E-RELATED COMPONENT OF DRUG EFFLUX TRANSPORTER"/>
    <property type="match status" value="1"/>
</dbReference>
<dbReference type="GO" id="GO:0046677">
    <property type="term" value="P:response to antibiotic"/>
    <property type="evidence" value="ECO:0007669"/>
    <property type="project" value="TreeGrafter"/>
</dbReference>
<evidence type="ECO:0000313" key="8">
    <source>
        <dbReference type="EMBL" id="OAT78705.1"/>
    </source>
</evidence>
<accession>A0A1B7L8T5</accession>
<proteinExistence type="inferred from homology"/>
<dbReference type="RefSeq" id="WP_064594514.1">
    <property type="nucleotide sequence ID" value="NZ_JBDJAE010000001.1"/>
</dbReference>
<evidence type="ECO:0000256" key="2">
    <source>
        <dbReference type="ARBA" id="ARBA00009477"/>
    </source>
</evidence>
<protein>
    <submittedName>
        <fullName evidence="8">Efflux transporter periplasmic adaptor subunit</fullName>
    </submittedName>
</protein>
<dbReference type="PROSITE" id="PS51257">
    <property type="entry name" value="PROKAR_LIPOPROTEIN"/>
    <property type="match status" value="1"/>
</dbReference>
<dbReference type="NCBIfam" id="TIGR01730">
    <property type="entry name" value="RND_mfp"/>
    <property type="match status" value="1"/>
</dbReference>
<dbReference type="SUPFAM" id="SSF111369">
    <property type="entry name" value="HlyD-like secretion proteins"/>
    <property type="match status" value="1"/>
</dbReference>
<dbReference type="Pfam" id="PF25917">
    <property type="entry name" value="BSH_RND"/>
    <property type="match status" value="1"/>
</dbReference>
<dbReference type="EMBL" id="LYRP01000001">
    <property type="protein sequence ID" value="OAT78705.1"/>
    <property type="molecule type" value="Genomic_DNA"/>
</dbReference>
<evidence type="ECO:0000259" key="5">
    <source>
        <dbReference type="Pfam" id="PF25917"/>
    </source>
</evidence>
<dbReference type="Gene3D" id="2.40.50.100">
    <property type="match status" value="1"/>
</dbReference>
<dbReference type="PANTHER" id="PTHR30158:SF3">
    <property type="entry name" value="MULTIDRUG EFFLUX PUMP SUBUNIT ACRA-RELATED"/>
    <property type="match status" value="1"/>
</dbReference>
<comment type="similarity">
    <text evidence="2">Belongs to the membrane fusion protein (MFP) (TC 8.A.1) family.</text>
</comment>
<dbReference type="GO" id="GO:0022857">
    <property type="term" value="F:transmembrane transporter activity"/>
    <property type="evidence" value="ECO:0007669"/>
    <property type="project" value="InterPro"/>
</dbReference>
<dbReference type="FunFam" id="2.40.420.20:FF:000001">
    <property type="entry name" value="Efflux RND transporter periplasmic adaptor subunit"/>
    <property type="match status" value="1"/>
</dbReference>
<dbReference type="Proteomes" id="UP000078225">
    <property type="component" value="Unassembled WGS sequence"/>
</dbReference>
<dbReference type="InterPro" id="IPR006143">
    <property type="entry name" value="RND_pump_MFP"/>
</dbReference>
<evidence type="ECO:0000259" key="6">
    <source>
        <dbReference type="Pfam" id="PF25944"/>
    </source>
</evidence>
<dbReference type="Gene3D" id="2.40.30.170">
    <property type="match status" value="1"/>
</dbReference>